<evidence type="ECO:0008006" key="10">
    <source>
        <dbReference type="Google" id="ProtNLM"/>
    </source>
</evidence>
<dbReference type="Gene3D" id="1.10.10.10">
    <property type="entry name" value="Winged helix-like DNA-binding domain superfamily/Winged helix DNA-binding domain"/>
    <property type="match status" value="1"/>
</dbReference>
<dbReference type="InterPro" id="IPR012677">
    <property type="entry name" value="Nucleotide-bd_a/b_plait_sf"/>
</dbReference>
<dbReference type="GO" id="GO:0005634">
    <property type="term" value="C:nucleus"/>
    <property type="evidence" value="ECO:0007669"/>
    <property type="project" value="UniProtKB-SubCell"/>
</dbReference>
<feature type="compositionally biased region" description="Polar residues" evidence="5">
    <location>
        <begin position="336"/>
        <end position="345"/>
    </location>
</feature>
<dbReference type="AlphaFoldDB" id="A0AAF0XQR5"/>
<dbReference type="GO" id="GO:1990904">
    <property type="term" value="C:ribonucleoprotein complex"/>
    <property type="evidence" value="ECO:0007669"/>
    <property type="project" value="InterPro"/>
</dbReference>
<keyword evidence="9" id="KW-1185">Reference proteome</keyword>
<feature type="compositionally biased region" description="Low complexity" evidence="5">
    <location>
        <begin position="13"/>
        <end position="22"/>
    </location>
</feature>
<proteinExistence type="predicted"/>
<dbReference type="PROSITE" id="PS50961">
    <property type="entry name" value="HTH_LA"/>
    <property type="match status" value="1"/>
</dbReference>
<evidence type="ECO:0000256" key="4">
    <source>
        <dbReference type="PROSITE-ProRule" id="PRU00332"/>
    </source>
</evidence>
<evidence type="ECO:0000256" key="2">
    <source>
        <dbReference type="ARBA" id="ARBA00022884"/>
    </source>
</evidence>
<dbReference type="InterPro" id="IPR000504">
    <property type="entry name" value="RRM_dom"/>
</dbReference>
<evidence type="ECO:0000313" key="9">
    <source>
        <dbReference type="Proteomes" id="UP000077755"/>
    </source>
</evidence>
<gene>
    <name evidence="8" type="ORF">DCAR_0832033</name>
</gene>
<dbReference type="Proteomes" id="UP000077755">
    <property type="component" value="Chromosome 8"/>
</dbReference>
<feature type="compositionally biased region" description="Basic and acidic residues" evidence="5">
    <location>
        <begin position="346"/>
        <end position="359"/>
    </location>
</feature>
<dbReference type="GO" id="GO:0006396">
    <property type="term" value="P:RNA processing"/>
    <property type="evidence" value="ECO:0007669"/>
    <property type="project" value="InterPro"/>
</dbReference>
<feature type="region of interest" description="Disordered" evidence="5">
    <location>
        <begin position="1"/>
        <end position="22"/>
    </location>
</feature>
<dbReference type="InterPro" id="IPR002344">
    <property type="entry name" value="Lupus_La"/>
</dbReference>
<reference evidence="8" key="2">
    <citation type="submission" date="2022-03" db="EMBL/GenBank/DDBJ databases">
        <title>Draft title - Genomic analysis of global carrot germplasm unveils the trajectory of domestication and the origin of high carotenoid orange carrot.</title>
        <authorList>
            <person name="Iorizzo M."/>
            <person name="Ellison S."/>
            <person name="Senalik D."/>
            <person name="Macko-Podgorni A."/>
            <person name="Grzebelus D."/>
            <person name="Bostan H."/>
            <person name="Rolling W."/>
            <person name="Curaba J."/>
            <person name="Simon P."/>
        </authorList>
    </citation>
    <scope>NUCLEOTIDE SEQUENCE</scope>
    <source>
        <tissue evidence="8">Leaf</tissue>
    </source>
</reference>
<dbReference type="GO" id="GO:0003729">
    <property type="term" value="F:mRNA binding"/>
    <property type="evidence" value="ECO:0007669"/>
    <property type="project" value="TreeGrafter"/>
</dbReference>
<feature type="compositionally biased region" description="Basic residues" evidence="5">
    <location>
        <begin position="360"/>
        <end position="386"/>
    </location>
</feature>
<dbReference type="KEGG" id="dcr:108199688"/>
<name>A0AAF0XQR5_DAUCS</name>
<dbReference type="InterPro" id="IPR036390">
    <property type="entry name" value="WH_DNA-bd_sf"/>
</dbReference>
<evidence type="ECO:0000256" key="3">
    <source>
        <dbReference type="ARBA" id="ARBA00023242"/>
    </source>
</evidence>
<sequence>MASEDRAEASDPSLSRNLSSSRLNAKAAEFVPRSAEFVYHKAPGSGYFPAQAHVRGNQRGFTQQYVPVVQYHQPQQAPQPLVQAVSAKKSAGDGTKTEITDEATQKLINQVEYYFSDVNLATTDHLMRFINKDPDGYVPLSVVFSFKKIKAFVSSTTQLAGILRNSTKLVVSEDGKKVRRLLPLTDSDMEELQSRIVIAENLPEDHCHQNLMKIFSAVGSVKSIRTCQPQPSNGGSSSGSKVAKADGVNYYSSKLHAFVEYESVELAEQAVTELNEEGTWRNGLKVRLLNKPAATSAHVRGKKVGQGGELQRKEADTSTREEDPNEKHIEDPSQMYDGQSAQVNEQKGEEHASEKEGGRGKGRGRGRGKGRGRPQHHNHNQNHRGNHVGGSSSVHPVNSEHPTVFKPPPGPRMPDGTRGFSMGRGKPVVV</sequence>
<feature type="compositionally biased region" description="Basic and acidic residues" evidence="5">
    <location>
        <begin position="310"/>
        <end position="331"/>
    </location>
</feature>
<dbReference type="CDD" id="cd12288">
    <property type="entry name" value="RRM_La_like_plant"/>
    <property type="match status" value="1"/>
</dbReference>
<accession>A0AAF0XQR5</accession>
<dbReference type="PROSITE" id="PS50102">
    <property type="entry name" value="RRM"/>
    <property type="match status" value="1"/>
</dbReference>
<evidence type="ECO:0000313" key="8">
    <source>
        <dbReference type="EMBL" id="WOH12528.1"/>
    </source>
</evidence>
<feature type="domain" description="RRM" evidence="6">
    <location>
        <begin position="195"/>
        <end position="288"/>
    </location>
</feature>
<dbReference type="PANTHER" id="PTHR22792">
    <property type="entry name" value="LUPUS LA PROTEIN-RELATED"/>
    <property type="match status" value="1"/>
</dbReference>
<dbReference type="InterPro" id="IPR034878">
    <property type="entry name" value="La-rel_plant_RRM"/>
</dbReference>
<dbReference type="Pfam" id="PF05383">
    <property type="entry name" value="La"/>
    <property type="match status" value="1"/>
</dbReference>
<evidence type="ECO:0000259" key="7">
    <source>
        <dbReference type="PROSITE" id="PS50961"/>
    </source>
</evidence>
<comment type="subcellular location">
    <subcellularLocation>
        <location evidence="1">Nucleus</location>
    </subcellularLocation>
</comment>
<dbReference type="SUPFAM" id="SSF54928">
    <property type="entry name" value="RNA-binding domain, RBD"/>
    <property type="match status" value="1"/>
</dbReference>
<dbReference type="InterPro" id="IPR036388">
    <property type="entry name" value="WH-like_DNA-bd_sf"/>
</dbReference>
<dbReference type="SMART" id="SM00715">
    <property type="entry name" value="LA"/>
    <property type="match status" value="1"/>
</dbReference>
<evidence type="ECO:0000256" key="1">
    <source>
        <dbReference type="ARBA" id="ARBA00004123"/>
    </source>
</evidence>
<dbReference type="SUPFAM" id="SSF46785">
    <property type="entry name" value="Winged helix' DNA-binding domain"/>
    <property type="match status" value="1"/>
</dbReference>
<protein>
    <recommendedName>
        <fullName evidence="10">HTH La-type RNA-binding domain-containing protein</fullName>
    </recommendedName>
</protein>
<feature type="domain" description="HTH La-type RNA-binding" evidence="7">
    <location>
        <begin position="97"/>
        <end position="188"/>
    </location>
</feature>
<dbReference type="InterPro" id="IPR035979">
    <property type="entry name" value="RBD_domain_sf"/>
</dbReference>
<dbReference type="InterPro" id="IPR006630">
    <property type="entry name" value="La_HTH"/>
</dbReference>
<evidence type="ECO:0000256" key="5">
    <source>
        <dbReference type="SAM" id="MobiDB-lite"/>
    </source>
</evidence>
<reference evidence="8" key="1">
    <citation type="journal article" date="2016" name="Nat. Genet.">
        <title>A high-quality carrot genome assembly provides new insights into carotenoid accumulation and asterid genome evolution.</title>
        <authorList>
            <person name="Iorizzo M."/>
            <person name="Ellison S."/>
            <person name="Senalik D."/>
            <person name="Zeng P."/>
            <person name="Satapoomin P."/>
            <person name="Huang J."/>
            <person name="Bowman M."/>
            <person name="Iovene M."/>
            <person name="Sanseverino W."/>
            <person name="Cavagnaro P."/>
            <person name="Yildiz M."/>
            <person name="Macko-Podgorni A."/>
            <person name="Moranska E."/>
            <person name="Grzebelus E."/>
            <person name="Grzebelus D."/>
            <person name="Ashrafi H."/>
            <person name="Zheng Z."/>
            <person name="Cheng S."/>
            <person name="Spooner D."/>
            <person name="Van Deynze A."/>
            <person name="Simon P."/>
        </authorList>
    </citation>
    <scope>NUCLEOTIDE SEQUENCE</scope>
    <source>
        <tissue evidence="8">Leaf</tissue>
    </source>
</reference>
<keyword evidence="3" id="KW-0539">Nucleus</keyword>
<evidence type="ECO:0000259" key="6">
    <source>
        <dbReference type="PROSITE" id="PS50102"/>
    </source>
</evidence>
<dbReference type="EMBL" id="CP093350">
    <property type="protein sequence ID" value="WOH12528.1"/>
    <property type="molecule type" value="Genomic_DNA"/>
</dbReference>
<organism evidence="8 9">
    <name type="scientific">Daucus carota subsp. sativus</name>
    <name type="common">Carrot</name>
    <dbReference type="NCBI Taxonomy" id="79200"/>
    <lineage>
        <taxon>Eukaryota</taxon>
        <taxon>Viridiplantae</taxon>
        <taxon>Streptophyta</taxon>
        <taxon>Embryophyta</taxon>
        <taxon>Tracheophyta</taxon>
        <taxon>Spermatophyta</taxon>
        <taxon>Magnoliopsida</taxon>
        <taxon>eudicotyledons</taxon>
        <taxon>Gunneridae</taxon>
        <taxon>Pentapetalae</taxon>
        <taxon>asterids</taxon>
        <taxon>campanulids</taxon>
        <taxon>Apiales</taxon>
        <taxon>Apiaceae</taxon>
        <taxon>Apioideae</taxon>
        <taxon>Scandiceae</taxon>
        <taxon>Daucinae</taxon>
        <taxon>Daucus</taxon>
        <taxon>Daucus sect. Daucus</taxon>
    </lineage>
</organism>
<keyword evidence="2 4" id="KW-0694">RNA-binding</keyword>
<dbReference type="InterPro" id="IPR045180">
    <property type="entry name" value="La_dom_prot"/>
</dbReference>
<feature type="region of interest" description="Disordered" evidence="5">
    <location>
        <begin position="293"/>
        <end position="430"/>
    </location>
</feature>
<dbReference type="PRINTS" id="PR00302">
    <property type="entry name" value="LUPUSLA"/>
</dbReference>
<dbReference type="Gene3D" id="3.30.70.330">
    <property type="match status" value="1"/>
</dbReference>
<dbReference type="PANTHER" id="PTHR22792:SF66">
    <property type="entry name" value="LA-RELATED PROTEIN 6B"/>
    <property type="match status" value="1"/>
</dbReference>